<keyword evidence="3" id="KW-0479">Metal-binding</keyword>
<comment type="similarity">
    <text evidence="14">Belongs to the helicase family. AddB/RexB type 2 subfamily.</text>
</comment>
<reference evidence="17 18" key="1">
    <citation type="submission" date="2016-10" db="EMBL/GenBank/DDBJ databases">
        <authorList>
            <person name="de Groot N.N."/>
        </authorList>
    </citation>
    <scope>NUCLEOTIDE SEQUENCE [LARGE SCALE GENOMIC DNA]</scope>
    <source>
        <strain evidence="17 18">DSM 27630</strain>
    </source>
</reference>
<dbReference type="GO" id="GO:0046872">
    <property type="term" value="F:metal ion binding"/>
    <property type="evidence" value="ECO:0007669"/>
    <property type="project" value="UniProtKB-KW"/>
</dbReference>
<keyword evidence="2 14" id="KW-0540">Nuclease</keyword>
<dbReference type="Pfam" id="PF21445">
    <property type="entry name" value="ADDB_N"/>
    <property type="match status" value="1"/>
</dbReference>
<dbReference type="InterPro" id="IPR014141">
    <property type="entry name" value="DNA_helicase_suRexB"/>
</dbReference>
<feature type="domain" description="ATP-dependent helicase/deoxyribonuclease subunit B N-terminal" evidence="16">
    <location>
        <begin position="5"/>
        <end position="290"/>
    </location>
</feature>
<accession>A0A1I3BBB1</accession>
<evidence type="ECO:0000313" key="18">
    <source>
        <dbReference type="Proteomes" id="UP000198668"/>
    </source>
</evidence>
<evidence type="ECO:0000259" key="15">
    <source>
        <dbReference type="Pfam" id="PF12705"/>
    </source>
</evidence>
<evidence type="ECO:0000256" key="3">
    <source>
        <dbReference type="ARBA" id="ARBA00022723"/>
    </source>
</evidence>
<keyword evidence="6 14" id="KW-0378">Hydrolase</keyword>
<evidence type="ECO:0000256" key="14">
    <source>
        <dbReference type="HAMAP-Rule" id="MF_01453"/>
    </source>
</evidence>
<evidence type="ECO:0000256" key="7">
    <source>
        <dbReference type="ARBA" id="ARBA00022806"/>
    </source>
</evidence>
<protein>
    <recommendedName>
        <fullName evidence="14">ATP-dependent helicase/deoxyribonuclease subunit B</fullName>
        <ecNumber evidence="14">3.1.-.-</ecNumber>
    </recommendedName>
    <alternativeName>
        <fullName evidence="14">ATP-dependent helicase/nuclease subunit RexB</fullName>
    </alternativeName>
</protein>
<dbReference type="SUPFAM" id="SSF52540">
    <property type="entry name" value="P-loop containing nucleoside triphosphate hydrolases"/>
    <property type="match status" value="1"/>
</dbReference>
<gene>
    <name evidence="14" type="primary">rexB</name>
    <name evidence="17" type="ORF">SAMN04489868_10537</name>
</gene>
<keyword evidence="12 14" id="KW-0238">DNA-binding</keyword>
<comment type="miscellaneous">
    <text evidence="14">Despite having helicase-like domains, this subunit does not have helicase activity.</text>
</comment>
<evidence type="ECO:0000256" key="13">
    <source>
        <dbReference type="ARBA" id="ARBA00023204"/>
    </source>
</evidence>
<dbReference type="PANTHER" id="PTHR30591">
    <property type="entry name" value="RECBCD ENZYME SUBUNIT RECC"/>
    <property type="match status" value="1"/>
</dbReference>
<evidence type="ECO:0000256" key="4">
    <source>
        <dbReference type="ARBA" id="ARBA00022741"/>
    </source>
</evidence>
<dbReference type="OrthoDB" id="9758506at2"/>
<dbReference type="NCBIfam" id="TIGR02773">
    <property type="entry name" value="addB_Gpos"/>
    <property type="match status" value="1"/>
</dbReference>
<dbReference type="Pfam" id="PF12705">
    <property type="entry name" value="PDDEXK_1"/>
    <property type="match status" value="1"/>
</dbReference>
<evidence type="ECO:0000259" key="16">
    <source>
        <dbReference type="Pfam" id="PF21445"/>
    </source>
</evidence>
<dbReference type="InterPro" id="IPR049035">
    <property type="entry name" value="ADDB_N"/>
</dbReference>
<dbReference type="EMBL" id="FOQE01000005">
    <property type="protein sequence ID" value="SFH59366.1"/>
    <property type="molecule type" value="Genomic_DNA"/>
</dbReference>
<dbReference type="Proteomes" id="UP000198668">
    <property type="component" value="Unassembled WGS sequence"/>
</dbReference>
<dbReference type="GO" id="GO:0016817">
    <property type="term" value="F:hydrolase activity, acting on acid anhydrides"/>
    <property type="evidence" value="ECO:0007669"/>
    <property type="project" value="InterPro"/>
</dbReference>
<evidence type="ECO:0000256" key="12">
    <source>
        <dbReference type="ARBA" id="ARBA00023125"/>
    </source>
</evidence>
<evidence type="ECO:0000256" key="11">
    <source>
        <dbReference type="ARBA" id="ARBA00023014"/>
    </source>
</evidence>
<dbReference type="HAMAP" id="MF_01453">
    <property type="entry name" value="AddB_type2"/>
    <property type="match status" value="1"/>
</dbReference>
<dbReference type="Gene3D" id="3.40.50.300">
    <property type="entry name" value="P-loop containing nucleotide triphosphate hydrolases"/>
    <property type="match status" value="3"/>
</dbReference>
<evidence type="ECO:0000256" key="10">
    <source>
        <dbReference type="ARBA" id="ARBA00023004"/>
    </source>
</evidence>
<dbReference type="GO" id="GO:0000724">
    <property type="term" value="P:double-strand break repair via homologous recombination"/>
    <property type="evidence" value="ECO:0007669"/>
    <property type="project" value="UniProtKB-UniRule"/>
</dbReference>
<organism evidence="17 18">
    <name type="scientific">Pisciglobus halotolerans</name>
    <dbReference type="NCBI Taxonomy" id="745365"/>
    <lineage>
        <taxon>Bacteria</taxon>
        <taxon>Bacillati</taxon>
        <taxon>Bacillota</taxon>
        <taxon>Bacilli</taxon>
        <taxon>Lactobacillales</taxon>
        <taxon>Carnobacteriaceae</taxon>
    </lineage>
</organism>
<dbReference type="GO" id="GO:0008409">
    <property type="term" value="F:5'-3' exonuclease activity"/>
    <property type="evidence" value="ECO:0007669"/>
    <property type="project" value="UniProtKB-UniRule"/>
</dbReference>
<dbReference type="GO" id="GO:0051539">
    <property type="term" value="F:4 iron, 4 sulfur cluster binding"/>
    <property type="evidence" value="ECO:0007669"/>
    <property type="project" value="UniProtKB-KW"/>
</dbReference>
<keyword evidence="11" id="KW-0411">Iron-sulfur</keyword>
<keyword evidence="13 14" id="KW-0234">DNA repair</keyword>
<evidence type="ECO:0000256" key="1">
    <source>
        <dbReference type="ARBA" id="ARBA00022485"/>
    </source>
</evidence>
<evidence type="ECO:0000256" key="2">
    <source>
        <dbReference type="ARBA" id="ARBA00022722"/>
    </source>
</evidence>
<comment type="subunit">
    <text evidence="14">Heterodimer of AddA and RexB.</text>
</comment>
<comment type="caution">
    <text evidence="14">Lacks conserved residue(s) required for the propagation of feature annotation.</text>
</comment>
<keyword evidence="10" id="KW-0408">Iron</keyword>
<dbReference type="GO" id="GO:0004386">
    <property type="term" value="F:helicase activity"/>
    <property type="evidence" value="ECO:0007669"/>
    <property type="project" value="UniProtKB-KW"/>
</dbReference>
<proteinExistence type="inferred from homology"/>
<dbReference type="GO" id="GO:0003690">
    <property type="term" value="F:double-stranded DNA binding"/>
    <property type="evidence" value="ECO:0007669"/>
    <property type="project" value="UniProtKB-UniRule"/>
</dbReference>
<keyword evidence="9 14" id="KW-0067">ATP-binding</keyword>
<evidence type="ECO:0000256" key="6">
    <source>
        <dbReference type="ARBA" id="ARBA00022801"/>
    </source>
</evidence>
<evidence type="ECO:0000256" key="8">
    <source>
        <dbReference type="ARBA" id="ARBA00022839"/>
    </source>
</evidence>
<dbReference type="AlphaFoldDB" id="A0A1I3BBB1"/>
<keyword evidence="7 14" id="KW-0347">Helicase</keyword>
<name>A0A1I3BBB1_9LACT</name>
<dbReference type="PANTHER" id="PTHR30591:SF1">
    <property type="entry name" value="RECBCD ENZYME SUBUNIT RECC"/>
    <property type="match status" value="1"/>
</dbReference>
<keyword evidence="1" id="KW-0004">4Fe-4S</keyword>
<dbReference type="InterPro" id="IPR038726">
    <property type="entry name" value="PDDEXK_AddAB-type"/>
</dbReference>
<comment type="function">
    <text evidence="14">The heterodimer acts as both an ATP-dependent DNA helicase and an ATP-dependent, dual-direction single-stranded exonuclease. Recognizes the chi site generating a DNA molecule suitable for the initiation of homologous recombination. This subunit has 5' -&gt; 3' nuclease activity but not helicase activity.</text>
</comment>
<sequence length="1205" mass="139887">MGLQFVLGRANTNKRQTMLDEIADELKNDTTAEIFYLVPEHIKFQAEMNVIEKVGGQENQQQQSIIGMMRLQVFSFSRLAWYLLKDSDLYAKPQLTNTGLAMLVRKLLIDYEEELTIFRGEAQKNGFIQKLTDLFLELRSGRVQEDDLYQTIQMLGESPQETDFKLKLKDIALIYHAFEEALTGKFIETEDILEALTEKIYTLDLSHTTVYIDNFVQFTAQEQDLILALMNQTKKVTISLTLDKGYVHERPEMYELFQMTGETYYKLYHLARQHQIKVHTDRVIQAIDTDYCLELNLLEEYWVKSNALSPVSAFDKEQADQMNGCIHVWAAENKQAEVTHVANEIHRLVTSGTYRYKDILVLTRDPQEYLTLLQPTFSQNQIPTFIDSADVMSNHPFSELLEALFLIKKNNWRYGDVLRLLRTELLIPQASADLPIERGERIRLQQQQAANFREKIDQTENVVLAYGYEGYHWTKKEPWHYTRFHYDEDDFQSDADLVIQETANQVKDFLNHLLTPFFNKLDKAKNGLEAAKVLYQFLEKNGVPDQLLFWRDESIEQDDLETARRHEQIWQVFIQLVDEFVEVLGDQSFEITSFQDIIQAGFENASYSIVPPSIDQVIYSSFTGTRVGTAKVTFLLGVTNTKMPAQIENTSILTEEDRMLLDRQLEDDKYLRPSAESQMASEPFIAYQALLDSSDQLYLTYPTSDDAKEGPKISPYIERIVRYFGLPIETKAADIVSLPAPNKKDIFSFIGSKDSTMGQLLMVMRKEQDEKGQLHPVWVSLYQYFKRNKETSKKFYRLLDSLTRKNIPKPLKTEIAEKLYGKDLYLSVSQLESFYQDPYAHFLRYGLKLQERDQFELTSAGTGEFFHDALDLLFKSLINQDLSLEQLDQRTLDQLTDNLFETLKGKDKYLILTASHRMAYIREQLEETVKQMAWALSNQSRRSNMQNVQTEVLFGRIGMQKGVPGLDYALNNGNHLYVRGKIDRVDQMTVKDQHYLNIIDYKSSKHTFNYQEAYYGLAMQMLTYLDIALRHAKDLTGYESLPAGAFYLHVKNPFLKAADVENEEAYREALLKLYKMEGLLLDDPDVLLALDKSIEPSQSSLLFPFRQNKNGDVKSAHFVTLDEMQTLRRHNEKLIVDAGNRILNGETTLRPVYEKRQFIASVNGPLRAVSLFDAMLPENNYYRLEKLPNKQFLEKMKEDENEVEE</sequence>
<evidence type="ECO:0000313" key="17">
    <source>
        <dbReference type="EMBL" id="SFH59366.1"/>
    </source>
</evidence>
<keyword evidence="8 14" id="KW-0269">Exonuclease</keyword>
<evidence type="ECO:0000256" key="5">
    <source>
        <dbReference type="ARBA" id="ARBA00022763"/>
    </source>
</evidence>
<keyword evidence="18" id="KW-1185">Reference proteome</keyword>
<dbReference type="GO" id="GO:0005524">
    <property type="term" value="F:ATP binding"/>
    <property type="evidence" value="ECO:0007669"/>
    <property type="project" value="UniProtKB-UniRule"/>
</dbReference>
<keyword evidence="5 14" id="KW-0227">DNA damage</keyword>
<evidence type="ECO:0000256" key="9">
    <source>
        <dbReference type="ARBA" id="ARBA00022840"/>
    </source>
</evidence>
<dbReference type="EC" id="3.1.-.-" evidence="14"/>
<comment type="cofactor">
    <cofactor evidence="14">
        <name>Mg(2+)</name>
        <dbReference type="ChEBI" id="CHEBI:18420"/>
    </cofactor>
</comment>
<feature type="domain" description="PD-(D/E)XK endonuclease-like" evidence="15">
    <location>
        <begin position="826"/>
        <end position="1072"/>
    </location>
</feature>
<keyword evidence="4 14" id="KW-0547">Nucleotide-binding</keyword>
<dbReference type="RefSeq" id="WP_092091361.1">
    <property type="nucleotide sequence ID" value="NZ_FOQE01000005.1"/>
</dbReference>
<dbReference type="InterPro" id="IPR027417">
    <property type="entry name" value="P-loop_NTPase"/>
</dbReference>
<dbReference type="InterPro" id="IPR014140">
    <property type="entry name" value="DNA_helicase_suAddB"/>
</dbReference>